<proteinExistence type="predicted"/>
<evidence type="ECO:0000313" key="2">
    <source>
        <dbReference type="Proteomes" id="UP001163321"/>
    </source>
</evidence>
<protein>
    <submittedName>
        <fullName evidence="1">Uncharacterized protein</fullName>
    </submittedName>
</protein>
<organism evidence="1 2">
    <name type="scientific">Peronosclerospora sorghi</name>
    <dbReference type="NCBI Taxonomy" id="230839"/>
    <lineage>
        <taxon>Eukaryota</taxon>
        <taxon>Sar</taxon>
        <taxon>Stramenopiles</taxon>
        <taxon>Oomycota</taxon>
        <taxon>Peronosporomycetes</taxon>
        <taxon>Peronosporales</taxon>
        <taxon>Peronosporaceae</taxon>
        <taxon>Peronosclerospora</taxon>
    </lineage>
</organism>
<dbReference type="EMBL" id="CM047586">
    <property type="protein sequence ID" value="KAI9908970.1"/>
    <property type="molecule type" value="Genomic_DNA"/>
</dbReference>
<name>A0ACC0VRL3_9STRA</name>
<accession>A0ACC0VRL3</accession>
<dbReference type="Proteomes" id="UP001163321">
    <property type="component" value="Chromosome 7"/>
</dbReference>
<evidence type="ECO:0000313" key="1">
    <source>
        <dbReference type="EMBL" id="KAI9908970.1"/>
    </source>
</evidence>
<sequence length="183" mass="20966">MSTIHHDFDGAQLGCFCWTYAQTGIHQTLNVPHNAGTISHNADKSFSPFSSDTDEERYIYVENILTSVPLKHRNRYKMKIEDRYLPTETNSDVKVRHALMSRHIESNREGPYIGRHQHLCNLLQAQRTNETSVSTHRGLVDAADRCESRLFFRSSNDGNYLSKGDTNSEIRNSQVELNRIGNL</sequence>
<comment type="caution">
    <text evidence="1">The sequence shown here is derived from an EMBL/GenBank/DDBJ whole genome shotgun (WGS) entry which is preliminary data.</text>
</comment>
<reference evidence="1 2" key="1">
    <citation type="journal article" date="2022" name="bioRxiv">
        <title>The genome of the oomycete Peronosclerospora sorghi, a cosmopolitan pathogen of maize and sorghum, is inflated with dispersed pseudogenes.</title>
        <authorList>
            <person name="Fletcher K."/>
            <person name="Martin F."/>
            <person name="Isakeit T."/>
            <person name="Cavanaugh K."/>
            <person name="Magill C."/>
            <person name="Michelmore R."/>
        </authorList>
    </citation>
    <scope>NUCLEOTIDE SEQUENCE [LARGE SCALE GENOMIC DNA]</scope>
    <source>
        <strain evidence="1">P6</strain>
    </source>
</reference>
<keyword evidence="2" id="KW-1185">Reference proteome</keyword>
<gene>
    <name evidence="1" type="ORF">PsorP6_015236</name>
</gene>